<sequence length="539" mass="59163">MDPPPPLLVVDRLIKRYGAVTVLDDVHLGIAAGEIHALLGANGAGKSTLCKIISGLTAASGGAMQFDGLEYVPRDKQAAETRGIQIVQQELNLIGSLSVAENLLLTRMPIRYGFINRRSLHHQARVALDRLGLSDIDTHAKVDSLGVGHQQMVEIAAALDQQCRLLILDEPTAALSGRETDRLFEHLHKLRDRGVAVIYISHRLQEVSRLADRVTFLRDGKVVCTRHTSTLSTPEMVELMSGDDSVSHLSNFRSYATERTALRVVDLIRDNVVKKVSFSVHDGERLGIAGLVGSGRTELLRAIFGADPCTSGEVYLRDQTQPCQFRHPADAVRAGIAMVTEDRKQNGLLLPQAIRVNASLVVHGQSERCGGSCMMEAPAGQAMTDRDVVRPHSLRRRLSRFGWICKAREQTAAKQTVEQLEIRCASIEQSVGTLSGGNQQKVAVSKWLMQDANVFFFDEPTRGIDVAARQRVYHLMESLAEASKAIVIVSSDLEELLETCDRIVVMSAGNLVAEFLRENWSRDAIMQAAFSGYLTSETA</sequence>
<dbReference type="InterPro" id="IPR003593">
    <property type="entry name" value="AAA+_ATPase"/>
</dbReference>
<keyword evidence="8" id="KW-0472">Membrane</keyword>
<feature type="domain" description="ABC transporter" evidence="9">
    <location>
        <begin position="8"/>
        <end position="244"/>
    </location>
</feature>
<dbReference type="PROSITE" id="PS00211">
    <property type="entry name" value="ABC_TRANSPORTER_1"/>
    <property type="match status" value="1"/>
</dbReference>
<dbReference type="InterPro" id="IPR003439">
    <property type="entry name" value="ABC_transporter-like_ATP-bd"/>
</dbReference>
<protein>
    <submittedName>
        <fullName evidence="10">Arabinose import ATP-binding protein AraG</fullName>
    </submittedName>
</protein>
<evidence type="ECO:0000256" key="2">
    <source>
        <dbReference type="ARBA" id="ARBA00022475"/>
    </source>
</evidence>
<evidence type="ECO:0000256" key="7">
    <source>
        <dbReference type="ARBA" id="ARBA00022967"/>
    </source>
</evidence>
<dbReference type="Proteomes" id="UP000319908">
    <property type="component" value="Unassembled WGS sequence"/>
</dbReference>
<dbReference type="RefSeq" id="WP_146406260.1">
    <property type="nucleotide sequence ID" value="NZ_SJPU01000001.1"/>
</dbReference>
<dbReference type="Gene3D" id="3.40.50.300">
    <property type="entry name" value="P-loop containing nucleotide triphosphate hydrolases"/>
    <property type="match status" value="2"/>
</dbReference>
<dbReference type="InterPro" id="IPR050107">
    <property type="entry name" value="ABC_carbohydrate_import_ATPase"/>
</dbReference>
<dbReference type="SMART" id="SM00382">
    <property type="entry name" value="AAA"/>
    <property type="match status" value="2"/>
</dbReference>
<dbReference type="PROSITE" id="PS50893">
    <property type="entry name" value="ABC_TRANSPORTER_2"/>
    <property type="match status" value="2"/>
</dbReference>
<proteinExistence type="predicted"/>
<gene>
    <name evidence="10" type="primary">araG</name>
    <name evidence="10" type="ORF">Poly21_16240</name>
</gene>
<name>A0A5C6C7H1_9BACT</name>
<dbReference type="EMBL" id="SJPU01000001">
    <property type="protein sequence ID" value="TWU19451.1"/>
    <property type="molecule type" value="Genomic_DNA"/>
</dbReference>
<keyword evidence="11" id="KW-1185">Reference proteome</keyword>
<dbReference type="CDD" id="cd03215">
    <property type="entry name" value="ABC_Carb_Monos_II"/>
    <property type="match status" value="1"/>
</dbReference>
<dbReference type="OrthoDB" id="9771863at2"/>
<evidence type="ECO:0000256" key="5">
    <source>
        <dbReference type="ARBA" id="ARBA00022741"/>
    </source>
</evidence>
<accession>A0A5C6C7H1</accession>
<evidence type="ECO:0000256" key="8">
    <source>
        <dbReference type="ARBA" id="ARBA00023136"/>
    </source>
</evidence>
<dbReference type="GO" id="GO:0005524">
    <property type="term" value="F:ATP binding"/>
    <property type="evidence" value="ECO:0007669"/>
    <property type="project" value="UniProtKB-KW"/>
</dbReference>
<dbReference type="InterPro" id="IPR027417">
    <property type="entry name" value="P-loop_NTPase"/>
</dbReference>
<dbReference type="CDD" id="cd03216">
    <property type="entry name" value="ABC_Carb_Monos_I"/>
    <property type="match status" value="1"/>
</dbReference>
<keyword evidence="6 10" id="KW-0067">ATP-binding</keyword>
<comment type="caution">
    <text evidence="10">The sequence shown here is derived from an EMBL/GenBank/DDBJ whole genome shotgun (WGS) entry which is preliminary data.</text>
</comment>
<keyword evidence="4" id="KW-0677">Repeat</keyword>
<evidence type="ECO:0000256" key="4">
    <source>
        <dbReference type="ARBA" id="ARBA00022737"/>
    </source>
</evidence>
<evidence type="ECO:0000313" key="11">
    <source>
        <dbReference type="Proteomes" id="UP000319908"/>
    </source>
</evidence>
<keyword evidence="2" id="KW-1003">Cell membrane</keyword>
<dbReference type="Pfam" id="PF00005">
    <property type="entry name" value="ABC_tran"/>
    <property type="match status" value="2"/>
</dbReference>
<keyword evidence="1" id="KW-0813">Transport</keyword>
<evidence type="ECO:0000256" key="1">
    <source>
        <dbReference type="ARBA" id="ARBA00022448"/>
    </source>
</evidence>
<dbReference type="PANTHER" id="PTHR43790:SF3">
    <property type="entry name" value="D-ALLOSE IMPORT ATP-BINDING PROTEIN ALSA-RELATED"/>
    <property type="match status" value="1"/>
</dbReference>
<reference evidence="10 11" key="1">
    <citation type="journal article" date="2020" name="Antonie Van Leeuwenhoek">
        <title>Rhodopirellula heiligendammensis sp. nov., Rhodopirellula pilleata sp. nov., and Rhodopirellula solitaria sp. nov. isolated from natural or artificial marine surfaces in Northern Germany and California, USA, and emended description of the genus Rhodopirellula.</title>
        <authorList>
            <person name="Kallscheuer N."/>
            <person name="Wiegand S."/>
            <person name="Jogler M."/>
            <person name="Boedeker C."/>
            <person name="Peeters S.H."/>
            <person name="Rast P."/>
            <person name="Heuer A."/>
            <person name="Jetten M.S.M."/>
            <person name="Rohde M."/>
            <person name="Jogler C."/>
        </authorList>
    </citation>
    <scope>NUCLEOTIDE SEQUENCE [LARGE SCALE GENOMIC DNA]</scope>
    <source>
        <strain evidence="10 11">Poly21</strain>
    </source>
</reference>
<dbReference type="AlphaFoldDB" id="A0A5C6C7H1"/>
<evidence type="ECO:0000256" key="3">
    <source>
        <dbReference type="ARBA" id="ARBA00022597"/>
    </source>
</evidence>
<dbReference type="PANTHER" id="PTHR43790">
    <property type="entry name" value="CARBOHYDRATE TRANSPORT ATP-BINDING PROTEIN MG119-RELATED"/>
    <property type="match status" value="1"/>
</dbReference>
<evidence type="ECO:0000259" key="9">
    <source>
        <dbReference type="PROSITE" id="PS50893"/>
    </source>
</evidence>
<keyword evidence="3" id="KW-0762">Sugar transport</keyword>
<dbReference type="SUPFAM" id="SSF52540">
    <property type="entry name" value="P-loop containing nucleoside triphosphate hydrolases"/>
    <property type="match status" value="2"/>
</dbReference>
<keyword evidence="7" id="KW-1278">Translocase</keyword>
<evidence type="ECO:0000313" key="10">
    <source>
        <dbReference type="EMBL" id="TWU19451.1"/>
    </source>
</evidence>
<dbReference type="InterPro" id="IPR017871">
    <property type="entry name" value="ABC_transporter-like_CS"/>
</dbReference>
<organism evidence="10 11">
    <name type="scientific">Allorhodopirellula heiligendammensis</name>
    <dbReference type="NCBI Taxonomy" id="2714739"/>
    <lineage>
        <taxon>Bacteria</taxon>
        <taxon>Pseudomonadati</taxon>
        <taxon>Planctomycetota</taxon>
        <taxon>Planctomycetia</taxon>
        <taxon>Pirellulales</taxon>
        <taxon>Pirellulaceae</taxon>
        <taxon>Allorhodopirellula</taxon>
    </lineage>
</organism>
<evidence type="ECO:0000256" key="6">
    <source>
        <dbReference type="ARBA" id="ARBA00022840"/>
    </source>
</evidence>
<keyword evidence="5" id="KW-0547">Nucleotide-binding</keyword>
<dbReference type="GO" id="GO:0016887">
    <property type="term" value="F:ATP hydrolysis activity"/>
    <property type="evidence" value="ECO:0007669"/>
    <property type="project" value="InterPro"/>
</dbReference>
<feature type="domain" description="ABC transporter" evidence="9">
    <location>
        <begin position="252"/>
        <end position="533"/>
    </location>
</feature>